<organism evidence="2 3">
    <name type="scientific">Zingiber officinale</name>
    <name type="common">Ginger</name>
    <name type="synonym">Amomum zingiber</name>
    <dbReference type="NCBI Taxonomy" id="94328"/>
    <lineage>
        <taxon>Eukaryota</taxon>
        <taxon>Viridiplantae</taxon>
        <taxon>Streptophyta</taxon>
        <taxon>Embryophyta</taxon>
        <taxon>Tracheophyta</taxon>
        <taxon>Spermatophyta</taxon>
        <taxon>Magnoliopsida</taxon>
        <taxon>Liliopsida</taxon>
        <taxon>Zingiberales</taxon>
        <taxon>Zingiberaceae</taxon>
        <taxon>Zingiber</taxon>
    </lineage>
</organism>
<protein>
    <submittedName>
        <fullName evidence="2">Uncharacterized protein</fullName>
    </submittedName>
</protein>
<dbReference type="AlphaFoldDB" id="A0A8J5G9X1"/>
<proteinExistence type="predicted"/>
<feature type="transmembrane region" description="Helical" evidence="1">
    <location>
        <begin position="118"/>
        <end position="138"/>
    </location>
</feature>
<feature type="transmembrane region" description="Helical" evidence="1">
    <location>
        <begin position="88"/>
        <end position="106"/>
    </location>
</feature>
<evidence type="ECO:0000313" key="3">
    <source>
        <dbReference type="Proteomes" id="UP000734854"/>
    </source>
</evidence>
<keyword evidence="1" id="KW-1133">Transmembrane helix</keyword>
<keyword evidence="1" id="KW-0812">Transmembrane</keyword>
<evidence type="ECO:0000313" key="2">
    <source>
        <dbReference type="EMBL" id="KAG6498754.1"/>
    </source>
</evidence>
<keyword evidence="3" id="KW-1185">Reference proteome</keyword>
<gene>
    <name evidence="2" type="ORF">ZIOFF_038476</name>
</gene>
<sequence>MEGECSNTFTKFVRLVNLMSTRPLVSLSAVSLALNAAVSAYMARRDPPAMAFALFCYVDLLLLFLLVGKFERLMGEGAGGSPEEKARVRAAVWALSASLVLVFGWRSSSEIAMWSVKLAIRVAAAALAGGGLCGLVLFQKEAVPVHGEEN</sequence>
<dbReference type="EMBL" id="JACMSC010000011">
    <property type="protein sequence ID" value="KAG6498754.1"/>
    <property type="molecule type" value="Genomic_DNA"/>
</dbReference>
<reference evidence="2 3" key="1">
    <citation type="submission" date="2020-08" db="EMBL/GenBank/DDBJ databases">
        <title>Plant Genome Project.</title>
        <authorList>
            <person name="Zhang R.-G."/>
        </authorList>
    </citation>
    <scope>NUCLEOTIDE SEQUENCE [LARGE SCALE GENOMIC DNA]</scope>
    <source>
        <tissue evidence="2">Rhizome</tissue>
    </source>
</reference>
<name>A0A8J5G9X1_ZINOF</name>
<feature type="transmembrane region" description="Helical" evidence="1">
    <location>
        <begin position="24"/>
        <end position="43"/>
    </location>
</feature>
<dbReference type="InterPro" id="IPR045501">
    <property type="entry name" value="DUF6490"/>
</dbReference>
<dbReference type="PANTHER" id="PTHR46610">
    <property type="entry name" value="OS05G0181300 PROTEIN"/>
    <property type="match status" value="1"/>
</dbReference>
<dbReference type="Proteomes" id="UP000734854">
    <property type="component" value="Unassembled WGS sequence"/>
</dbReference>
<feature type="transmembrane region" description="Helical" evidence="1">
    <location>
        <begin position="49"/>
        <end position="67"/>
    </location>
</feature>
<accession>A0A8J5G9X1</accession>
<dbReference type="Pfam" id="PF20100">
    <property type="entry name" value="DUF6490"/>
    <property type="match status" value="1"/>
</dbReference>
<comment type="caution">
    <text evidence="2">The sequence shown here is derived from an EMBL/GenBank/DDBJ whole genome shotgun (WGS) entry which is preliminary data.</text>
</comment>
<evidence type="ECO:0000256" key="1">
    <source>
        <dbReference type="SAM" id="Phobius"/>
    </source>
</evidence>
<keyword evidence="1" id="KW-0472">Membrane</keyword>
<dbReference type="PANTHER" id="PTHR46610:SF20">
    <property type="entry name" value="OS05G0181300 PROTEIN"/>
    <property type="match status" value="1"/>
</dbReference>